<dbReference type="Gramene" id="TraesLAC5B03G02978100.1">
    <property type="protein sequence ID" value="TraesLAC5B03G02978100.1.CDS1"/>
    <property type="gene ID" value="TraesLAC5B03G02978100"/>
</dbReference>
<dbReference type="Gramene" id="TraesJAG5B03G03022800.1">
    <property type="protein sequence ID" value="TraesJAG5B03G03022800.1.CDS1"/>
    <property type="gene ID" value="TraesJAG5B03G03022800"/>
</dbReference>
<dbReference type="Gramene" id="TraesRN5B0101332800.1">
    <property type="protein sequence ID" value="TraesRN5B0101332800.1"/>
    <property type="gene ID" value="TraesRN5B0101332800"/>
</dbReference>
<dbReference type="EnsemblPlants" id="TraesCS5B02G563200.1">
    <property type="protein sequence ID" value="TraesCS5B02G563200.1.cds1"/>
    <property type="gene ID" value="TraesCS5B02G563200"/>
</dbReference>
<dbReference type="Gramene" id="TraesCS5B02G563200.1">
    <property type="protein sequence ID" value="TraesCS5B02G563200.1.cds1"/>
    <property type="gene ID" value="TraesCS5B02G563200"/>
</dbReference>
<organism evidence="1">
    <name type="scientific">Triticum aestivum</name>
    <name type="common">Wheat</name>
    <dbReference type="NCBI Taxonomy" id="4565"/>
    <lineage>
        <taxon>Eukaryota</taxon>
        <taxon>Viridiplantae</taxon>
        <taxon>Streptophyta</taxon>
        <taxon>Embryophyta</taxon>
        <taxon>Tracheophyta</taxon>
        <taxon>Spermatophyta</taxon>
        <taxon>Magnoliopsida</taxon>
        <taxon>Liliopsida</taxon>
        <taxon>Poales</taxon>
        <taxon>Poaceae</taxon>
        <taxon>BOP clade</taxon>
        <taxon>Pooideae</taxon>
        <taxon>Triticodae</taxon>
        <taxon>Triticeae</taxon>
        <taxon>Triticinae</taxon>
        <taxon>Triticum</taxon>
    </lineage>
</organism>
<dbReference type="OrthoDB" id="677464at2759"/>
<dbReference type="PANTHER" id="PTHR33165">
    <property type="entry name" value="F-BOX DOMAIN CONTAINING PROTEIN-LIKE-RELATED"/>
    <property type="match status" value="1"/>
</dbReference>
<protein>
    <recommendedName>
        <fullName evidence="3">F-box domain-containing protein</fullName>
    </recommendedName>
</protein>
<dbReference type="Gramene" id="TraesLDM5B03G03027980.1">
    <property type="protein sequence ID" value="TraesLDM5B03G03027980.1.CDS1"/>
    <property type="gene ID" value="TraesLDM5B03G03027980"/>
</dbReference>
<accession>A0A3B6LXL0</accession>
<evidence type="ECO:0000313" key="1">
    <source>
        <dbReference type="EnsemblPlants" id="TraesCS5B02G563200.1.cds1"/>
    </source>
</evidence>
<dbReference type="Gramene" id="TraesSTA5B03G03014140.1">
    <property type="protein sequence ID" value="TraesSTA5B03G03014140.1.CDS1"/>
    <property type="gene ID" value="TraesSTA5B03G03014140"/>
</dbReference>
<dbReference type="Gramene" id="TraesNOR5B03G03051120.1">
    <property type="protein sequence ID" value="TraesNOR5B03G03051120.1.CDS1"/>
    <property type="gene ID" value="TraesNOR5B03G03051120"/>
</dbReference>
<dbReference type="AlphaFoldDB" id="A0A3B6LXL0"/>
<dbReference type="OMA" id="FRDHCAL"/>
<dbReference type="Gramene" id="TraesCS5B03G1363000.1">
    <property type="protein sequence ID" value="TraesCS5B03G1363000.1.CDS1"/>
    <property type="gene ID" value="TraesCS5B03G1363000"/>
</dbReference>
<name>A0A3B6LXL0_WHEAT</name>
<dbReference type="Gramene" id="TraesWEE_scaffold_028695_01G000100.1">
    <property type="protein sequence ID" value="TraesWEE_scaffold_028695_01G000100.1"/>
    <property type="gene ID" value="TraesWEE_scaffold_028695_01G000100"/>
</dbReference>
<dbReference type="Proteomes" id="UP000019116">
    <property type="component" value="Chromosome 5B"/>
</dbReference>
<keyword evidence="2" id="KW-1185">Reference proteome</keyword>
<evidence type="ECO:0000313" key="2">
    <source>
        <dbReference type="Proteomes" id="UP000019116"/>
    </source>
</evidence>
<evidence type="ECO:0008006" key="3">
    <source>
        <dbReference type="Google" id="ProtNLM"/>
    </source>
</evidence>
<dbReference type="Gramene" id="TraesMAC5B03G03023210.1">
    <property type="protein sequence ID" value="TraesMAC5B03G03023210.1.CDS1"/>
    <property type="gene ID" value="TraesMAC5B03G03023210"/>
</dbReference>
<dbReference type="Gramene" id="TraesARI7B03G04346080.1">
    <property type="protein sequence ID" value="TraesARI7B03G04346080.1.CDS1"/>
    <property type="gene ID" value="TraesARI7B03G04346080"/>
</dbReference>
<dbReference type="PANTHER" id="PTHR33165:SF82">
    <property type="entry name" value="OS11G0231400 PROTEIN"/>
    <property type="match status" value="1"/>
</dbReference>
<sequence>MMSSSSRSTRRRRQVTRDASPWASLHGELLELDLIAWRVLAVDLRDYVRLRAVCAHWRASTTCPSGRGIVEGRFHPRHWTMLPEGHGLHPGHRKLRDFVRFFSLSTGAFVRVHLPLFRDHCALDSIDGILLLQRDHDTAARLLNPLTGDIVDFPHL</sequence>
<proteinExistence type="predicted"/>
<reference evidence="1" key="2">
    <citation type="submission" date="2018-10" db="UniProtKB">
        <authorList>
            <consortium name="EnsemblPlants"/>
        </authorList>
    </citation>
    <scope>IDENTIFICATION</scope>
</reference>
<dbReference type="Gramene" id="TraesROB_scaffold_042140_01G000100.1">
    <property type="protein sequence ID" value="TraesROB_scaffold_042140_01G000100.1"/>
    <property type="gene ID" value="TraesROB_scaffold_042140_01G000100"/>
</dbReference>
<dbReference type="Gramene" id="TraesCLE_scaffold_010219_01G000100.1">
    <property type="protein sequence ID" value="TraesCLE_scaffold_010219_01G000100.1"/>
    <property type="gene ID" value="TraesCLE_scaffold_010219_01G000100"/>
</dbReference>
<dbReference type="Gramene" id="TraesJUL5B03G03045780.1">
    <property type="protein sequence ID" value="TraesJUL5B03G03045780.1.CDS1"/>
    <property type="gene ID" value="TraesJUL5B03G03045780"/>
</dbReference>
<dbReference type="Gramene" id="TraesCAD_scaffold_035729_01G000100.1">
    <property type="protein sequence ID" value="TraesCAD_scaffold_035729_01G000100.1"/>
    <property type="gene ID" value="TraesCAD_scaffold_035729_01G000100"/>
</dbReference>
<reference evidence="1" key="1">
    <citation type="submission" date="2018-08" db="EMBL/GenBank/DDBJ databases">
        <authorList>
            <person name="Rossello M."/>
        </authorList>
    </citation>
    <scope>NUCLEOTIDE SEQUENCE [LARGE SCALE GENOMIC DNA]</scope>
    <source>
        <strain evidence="1">cv. Chinese Spring</strain>
    </source>
</reference>
<dbReference type="Gramene" id="TraesSYM7B03G03995930.1">
    <property type="protein sequence ID" value="TraesSYM7B03G03995930.1.CDS1"/>
    <property type="gene ID" value="TraesSYM7B03G03995930"/>
</dbReference>